<accession>A0A7K0G216</accession>
<protein>
    <submittedName>
        <fullName evidence="4">Response regulator</fullName>
    </submittedName>
</protein>
<evidence type="ECO:0000259" key="2">
    <source>
        <dbReference type="PROSITE" id="PS50110"/>
    </source>
</evidence>
<dbReference type="GO" id="GO:0000156">
    <property type="term" value="F:phosphorelay response regulator activity"/>
    <property type="evidence" value="ECO:0007669"/>
    <property type="project" value="InterPro"/>
</dbReference>
<dbReference type="InterPro" id="IPR011006">
    <property type="entry name" value="CheY-like_superfamily"/>
</dbReference>
<dbReference type="Pfam" id="PF00072">
    <property type="entry name" value="Response_reg"/>
    <property type="match status" value="1"/>
</dbReference>
<dbReference type="PROSITE" id="PS50930">
    <property type="entry name" value="HTH_LYTTR"/>
    <property type="match status" value="1"/>
</dbReference>
<dbReference type="SMART" id="SM00448">
    <property type="entry name" value="REC"/>
    <property type="match status" value="1"/>
</dbReference>
<dbReference type="RefSeq" id="WP_154282281.1">
    <property type="nucleotide sequence ID" value="NZ_JBHUJQ010000001.1"/>
</dbReference>
<dbReference type="PROSITE" id="PS50110">
    <property type="entry name" value="RESPONSE_REGULATORY"/>
    <property type="match status" value="1"/>
</dbReference>
<dbReference type="FunFam" id="3.40.50.2300:FF:000051">
    <property type="entry name" value="Two-component response regulator yehT"/>
    <property type="match status" value="1"/>
</dbReference>
<dbReference type="InterPro" id="IPR001789">
    <property type="entry name" value="Sig_transdc_resp-reg_receiver"/>
</dbReference>
<dbReference type="InterPro" id="IPR046947">
    <property type="entry name" value="LytR-like"/>
</dbReference>
<dbReference type="Proteomes" id="UP000487757">
    <property type="component" value="Unassembled WGS sequence"/>
</dbReference>
<sequence>MALKCLIIDDEPLARETLEEYISKTPFLSLVGSCKHVFEAIEILQREQIDVLFSDIHMPEVNGIELIKMLQYRPYVIFITAYPNYAVEGFELDAVDYIIKPFSFERFFKAVNKCLTMSQQRNNKPANDQSKYLFVKDGHKLHRVLFDEICYIEAMKDYIKVVLKDRSIITHLTMKRVEDQLPQEQFIRIQKSYIININSLKYISGNMAELHDVSDKLPIGKQYKDLIFERFGLKND</sequence>
<dbReference type="PANTHER" id="PTHR37299:SF1">
    <property type="entry name" value="STAGE 0 SPORULATION PROTEIN A HOMOLOG"/>
    <property type="match status" value="1"/>
</dbReference>
<feature type="modified residue" description="4-aspartylphosphate" evidence="1">
    <location>
        <position position="55"/>
    </location>
</feature>
<evidence type="ECO:0000313" key="4">
    <source>
        <dbReference type="EMBL" id="MRX77867.1"/>
    </source>
</evidence>
<dbReference type="GO" id="GO:0003677">
    <property type="term" value="F:DNA binding"/>
    <property type="evidence" value="ECO:0007669"/>
    <property type="project" value="InterPro"/>
</dbReference>
<dbReference type="PANTHER" id="PTHR37299">
    <property type="entry name" value="TRANSCRIPTIONAL REGULATOR-RELATED"/>
    <property type="match status" value="1"/>
</dbReference>
<dbReference type="SMART" id="SM00850">
    <property type="entry name" value="LytTR"/>
    <property type="match status" value="1"/>
</dbReference>
<dbReference type="EMBL" id="WKKH01000033">
    <property type="protein sequence ID" value="MRX77867.1"/>
    <property type="molecule type" value="Genomic_DNA"/>
</dbReference>
<dbReference type="OrthoDB" id="9787344at2"/>
<gene>
    <name evidence="4" type="ORF">GJU39_17430</name>
</gene>
<dbReference type="Gene3D" id="2.40.50.1020">
    <property type="entry name" value="LytTr DNA-binding domain"/>
    <property type="match status" value="1"/>
</dbReference>
<dbReference type="AlphaFoldDB" id="A0A7K0G216"/>
<feature type="domain" description="Response regulatory" evidence="2">
    <location>
        <begin position="4"/>
        <end position="115"/>
    </location>
</feature>
<keyword evidence="5" id="KW-1185">Reference proteome</keyword>
<evidence type="ECO:0000313" key="5">
    <source>
        <dbReference type="Proteomes" id="UP000487757"/>
    </source>
</evidence>
<dbReference type="InterPro" id="IPR007492">
    <property type="entry name" value="LytTR_DNA-bd_dom"/>
</dbReference>
<keyword evidence="1" id="KW-0597">Phosphoprotein</keyword>
<comment type="caution">
    <text evidence="4">The sequence shown here is derived from an EMBL/GenBank/DDBJ whole genome shotgun (WGS) entry which is preliminary data.</text>
</comment>
<name>A0A7K0G216_9SPHI</name>
<evidence type="ECO:0000256" key="1">
    <source>
        <dbReference type="PROSITE-ProRule" id="PRU00169"/>
    </source>
</evidence>
<organism evidence="4 5">
    <name type="scientific">Pedobacter petrophilus</name>
    <dbReference type="NCBI Taxonomy" id="1908241"/>
    <lineage>
        <taxon>Bacteria</taxon>
        <taxon>Pseudomonadati</taxon>
        <taxon>Bacteroidota</taxon>
        <taxon>Sphingobacteriia</taxon>
        <taxon>Sphingobacteriales</taxon>
        <taxon>Sphingobacteriaceae</taxon>
        <taxon>Pedobacter</taxon>
    </lineage>
</organism>
<proteinExistence type="predicted"/>
<dbReference type="SUPFAM" id="SSF52172">
    <property type="entry name" value="CheY-like"/>
    <property type="match status" value="1"/>
</dbReference>
<evidence type="ECO:0000259" key="3">
    <source>
        <dbReference type="PROSITE" id="PS50930"/>
    </source>
</evidence>
<reference evidence="4 5" key="1">
    <citation type="submission" date="2019-11" db="EMBL/GenBank/DDBJ databases">
        <title>Pedobacter petrophilus genome.</title>
        <authorList>
            <person name="Feldbauer M.J."/>
            <person name="Newman J.D."/>
        </authorList>
    </citation>
    <scope>NUCLEOTIDE SEQUENCE [LARGE SCALE GENOMIC DNA]</scope>
    <source>
        <strain evidence="4 5">LMG 29686</strain>
    </source>
</reference>
<feature type="domain" description="HTH LytTR-type" evidence="3">
    <location>
        <begin position="133"/>
        <end position="233"/>
    </location>
</feature>
<dbReference type="Gene3D" id="3.40.50.2300">
    <property type="match status" value="1"/>
</dbReference>
<dbReference type="Pfam" id="PF04397">
    <property type="entry name" value="LytTR"/>
    <property type="match status" value="1"/>
</dbReference>